<keyword evidence="2" id="KW-0472">Membrane</keyword>
<feature type="transmembrane region" description="Helical" evidence="2">
    <location>
        <begin position="60"/>
        <end position="77"/>
    </location>
</feature>
<proteinExistence type="predicted"/>
<dbReference type="SMART" id="SM00850">
    <property type="entry name" value="LytTR"/>
    <property type="match status" value="1"/>
</dbReference>
<dbReference type="RefSeq" id="WP_263543915.1">
    <property type="nucleotide sequence ID" value="NZ_JAOVZO020000008.1"/>
</dbReference>
<keyword evidence="4" id="KW-0238">DNA-binding</keyword>
<gene>
    <name evidence="4" type="ORF">OD750_007550</name>
</gene>
<dbReference type="InterPro" id="IPR007492">
    <property type="entry name" value="LytTR_DNA-bd_dom"/>
</dbReference>
<dbReference type="InterPro" id="IPR046947">
    <property type="entry name" value="LytR-like"/>
</dbReference>
<keyword evidence="5" id="KW-1185">Reference proteome</keyword>
<dbReference type="InterPro" id="IPR012379">
    <property type="entry name" value="LytTR_MHYE"/>
</dbReference>
<evidence type="ECO:0000259" key="3">
    <source>
        <dbReference type="PROSITE" id="PS50930"/>
    </source>
</evidence>
<dbReference type="GO" id="GO:0003677">
    <property type="term" value="F:DNA binding"/>
    <property type="evidence" value="ECO:0007669"/>
    <property type="project" value="UniProtKB-KW"/>
</dbReference>
<evidence type="ECO:0000313" key="4">
    <source>
        <dbReference type="EMBL" id="MDC8012398.1"/>
    </source>
</evidence>
<sequence>MADTNTLLERYQPWRRVAEYGFWIVVLTLNAIANSVVALMDVRRAKLDAIAWWEPAVWEFSSTVTILALMPAVVAFTRRYPLHFDTWRRFLPHYVAATVVWSIGHVVGMVSLRMGFYALVGYTYDFGSWPREFFYEYLKDARSFISFVVLVTLYRFVLLRLQGEAALLDAPDVGPPLESVERPERFLVRKLNREFLVAANDIEWVQASGNYANLHVRGRDYPLRSTIAGVEARLDPARFARVHRSYIVNLDHVSMIEPLDTGDARLHLKDGTTVPCSRRYRPSLRERVGAAAAGE</sequence>
<protein>
    <submittedName>
        <fullName evidence="4">LytTR family DNA-binding domain-containing protein</fullName>
    </submittedName>
</protein>
<dbReference type="Pfam" id="PF04397">
    <property type="entry name" value="LytTR"/>
    <property type="match status" value="1"/>
</dbReference>
<organism evidence="4 5">
    <name type="scientific">Tahibacter soli</name>
    <dbReference type="NCBI Taxonomy" id="2983605"/>
    <lineage>
        <taxon>Bacteria</taxon>
        <taxon>Pseudomonadati</taxon>
        <taxon>Pseudomonadota</taxon>
        <taxon>Gammaproteobacteria</taxon>
        <taxon>Lysobacterales</taxon>
        <taxon>Rhodanobacteraceae</taxon>
        <taxon>Tahibacter</taxon>
    </lineage>
</organism>
<evidence type="ECO:0000313" key="5">
    <source>
        <dbReference type="Proteomes" id="UP001139971"/>
    </source>
</evidence>
<evidence type="ECO:0000256" key="2">
    <source>
        <dbReference type="SAM" id="Phobius"/>
    </source>
</evidence>
<accession>A0A9X3YKC9</accession>
<name>A0A9X3YKC9_9GAMM</name>
<feature type="domain" description="HTH LytTR-type" evidence="3">
    <location>
        <begin position="186"/>
        <end position="290"/>
    </location>
</feature>
<keyword evidence="1" id="KW-0902">Two-component regulatory system</keyword>
<dbReference type="GO" id="GO:0000156">
    <property type="term" value="F:phosphorelay response regulator activity"/>
    <property type="evidence" value="ECO:0007669"/>
    <property type="project" value="InterPro"/>
</dbReference>
<reference evidence="4" key="1">
    <citation type="submission" date="2023-02" db="EMBL/GenBank/DDBJ databases">
        <title>Tahibacter soli sp. nov. isolated from soil.</title>
        <authorList>
            <person name="Baek J.H."/>
            <person name="Lee J.K."/>
            <person name="Choi D.G."/>
            <person name="Jeon C.O."/>
        </authorList>
    </citation>
    <scope>NUCLEOTIDE SEQUENCE</scope>
    <source>
        <strain evidence="4">BL</strain>
    </source>
</reference>
<feature type="transmembrane region" description="Helical" evidence="2">
    <location>
        <begin position="20"/>
        <end position="40"/>
    </location>
</feature>
<dbReference type="PANTHER" id="PTHR37299:SF1">
    <property type="entry name" value="STAGE 0 SPORULATION PROTEIN A HOMOLOG"/>
    <property type="match status" value="1"/>
</dbReference>
<keyword evidence="2" id="KW-1133">Transmembrane helix</keyword>
<feature type="transmembrane region" description="Helical" evidence="2">
    <location>
        <begin position="98"/>
        <end position="124"/>
    </location>
</feature>
<dbReference type="Gene3D" id="2.40.50.1020">
    <property type="entry name" value="LytTr DNA-binding domain"/>
    <property type="match status" value="1"/>
</dbReference>
<evidence type="ECO:0000256" key="1">
    <source>
        <dbReference type="ARBA" id="ARBA00023012"/>
    </source>
</evidence>
<comment type="caution">
    <text evidence="4">The sequence shown here is derived from an EMBL/GenBank/DDBJ whole genome shotgun (WGS) entry which is preliminary data.</text>
</comment>
<keyword evidence="2" id="KW-0812">Transmembrane</keyword>
<dbReference type="EMBL" id="JAOVZO020000008">
    <property type="protein sequence ID" value="MDC8012398.1"/>
    <property type="molecule type" value="Genomic_DNA"/>
</dbReference>
<dbReference type="PIRSF" id="PIRSF031767">
    <property type="entry name" value="MHYE_LytTR"/>
    <property type="match status" value="1"/>
</dbReference>
<dbReference type="PANTHER" id="PTHR37299">
    <property type="entry name" value="TRANSCRIPTIONAL REGULATOR-RELATED"/>
    <property type="match status" value="1"/>
</dbReference>
<dbReference type="PROSITE" id="PS50930">
    <property type="entry name" value="HTH_LYTTR"/>
    <property type="match status" value="1"/>
</dbReference>
<dbReference type="Proteomes" id="UP001139971">
    <property type="component" value="Unassembled WGS sequence"/>
</dbReference>
<dbReference type="AlphaFoldDB" id="A0A9X3YKC9"/>